<comment type="similarity">
    <text evidence="1">Belongs to the peptidase C1 family.</text>
</comment>
<dbReference type="SMART" id="SM00848">
    <property type="entry name" value="Inhibitor_I29"/>
    <property type="match status" value="1"/>
</dbReference>
<keyword evidence="2" id="KW-0732">Signal</keyword>
<dbReference type="CDD" id="cd02248">
    <property type="entry name" value="Peptidase_C1A"/>
    <property type="match status" value="1"/>
</dbReference>
<sequence length="284" mass="32562">MKAFFILYLASFLVLIYTDPFNELDNDDTPGKIHSLYQQHYSNYKKYLKKFSKKHDPSVPEPIRLLKFVQNLKMIDEHNRRYTEGKETYKLALNEMSDWTGEEKERLRGYVLNRTGGVEANMSQILKQKAHKIIPDSFDYRSIIKLAPVKNQGNCGVCFIFSALGALEMYIALKNKQPAVRLSVQDIMDCSNMEKCSGRGGNAAKVFEWIAEHGVTTDQNYPYKGRDSISCPRSMGERIKAELIGGVYLPRDNEKIIRKVLVQYGPVVLTLHAKNNFVNYESGK</sequence>
<dbReference type="PANTHER" id="PTHR12411">
    <property type="entry name" value="CYSTEINE PROTEASE FAMILY C1-RELATED"/>
    <property type="match status" value="1"/>
</dbReference>
<dbReference type="GO" id="GO:0008234">
    <property type="term" value="F:cysteine-type peptidase activity"/>
    <property type="evidence" value="ECO:0007669"/>
    <property type="project" value="InterPro"/>
</dbReference>
<feature type="domain" description="Cathepsin propeptide inhibitor" evidence="4">
    <location>
        <begin position="44"/>
        <end position="104"/>
    </location>
</feature>
<evidence type="ECO:0000259" key="3">
    <source>
        <dbReference type="SMART" id="SM00645"/>
    </source>
</evidence>
<protein>
    <recommendedName>
        <fullName evidence="7">Peptidase C1A papain C-terminal domain-containing protein</fullName>
    </recommendedName>
</protein>
<dbReference type="GO" id="GO:0006508">
    <property type="term" value="P:proteolysis"/>
    <property type="evidence" value="ECO:0007669"/>
    <property type="project" value="InterPro"/>
</dbReference>
<dbReference type="InterPro" id="IPR013128">
    <property type="entry name" value="Peptidase_C1A"/>
</dbReference>
<evidence type="ECO:0000313" key="5">
    <source>
        <dbReference type="EMBL" id="VBB35162.1"/>
    </source>
</evidence>
<dbReference type="SUPFAM" id="SSF54001">
    <property type="entry name" value="Cysteine proteinases"/>
    <property type="match status" value="1"/>
</dbReference>
<dbReference type="SMART" id="SM00645">
    <property type="entry name" value="Pept_C1"/>
    <property type="match status" value="1"/>
</dbReference>
<keyword evidence="6" id="KW-1185">Reference proteome</keyword>
<evidence type="ECO:0000256" key="2">
    <source>
        <dbReference type="SAM" id="SignalP"/>
    </source>
</evidence>
<name>A0A498STI2_ACAVI</name>
<dbReference type="Gene3D" id="1.10.287.2250">
    <property type="match status" value="1"/>
</dbReference>
<dbReference type="Pfam" id="PF00112">
    <property type="entry name" value="Peptidase_C1"/>
    <property type="match status" value="1"/>
</dbReference>
<gene>
    <name evidence="5" type="ORF">NAV_LOCUS9953</name>
</gene>
<evidence type="ECO:0008006" key="7">
    <source>
        <dbReference type="Google" id="ProtNLM"/>
    </source>
</evidence>
<reference evidence="5 6" key="1">
    <citation type="submission" date="2018-08" db="EMBL/GenBank/DDBJ databases">
        <authorList>
            <person name="Laetsch R D."/>
            <person name="Stevens L."/>
            <person name="Kumar S."/>
            <person name="Blaxter L. M."/>
        </authorList>
    </citation>
    <scope>NUCLEOTIDE SEQUENCE [LARGE SCALE GENOMIC DNA]</scope>
</reference>
<proteinExistence type="inferred from homology"/>
<feature type="domain" description="Peptidase C1A papain C-terminal" evidence="3">
    <location>
        <begin position="134"/>
        <end position="284"/>
    </location>
</feature>
<dbReference type="InterPro" id="IPR013201">
    <property type="entry name" value="Prot_inhib_I29"/>
</dbReference>
<dbReference type="STRING" id="6277.A0A498STI2"/>
<dbReference type="Proteomes" id="UP000276991">
    <property type="component" value="Unassembled WGS sequence"/>
</dbReference>
<evidence type="ECO:0000256" key="1">
    <source>
        <dbReference type="ARBA" id="ARBA00008455"/>
    </source>
</evidence>
<dbReference type="AlphaFoldDB" id="A0A498STI2"/>
<dbReference type="OrthoDB" id="5843526at2759"/>
<evidence type="ECO:0000313" key="6">
    <source>
        <dbReference type="Proteomes" id="UP000276991"/>
    </source>
</evidence>
<dbReference type="Pfam" id="PF08246">
    <property type="entry name" value="Inhibitor_I29"/>
    <property type="match status" value="1"/>
</dbReference>
<dbReference type="InterPro" id="IPR000668">
    <property type="entry name" value="Peptidase_C1A_C"/>
</dbReference>
<dbReference type="EMBL" id="UPTC01004999">
    <property type="protein sequence ID" value="VBB35162.1"/>
    <property type="molecule type" value="Genomic_DNA"/>
</dbReference>
<dbReference type="InterPro" id="IPR039417">
    <property type="entry name" value="Peptidase_C1A_papain-like"/>
</dbReference>
<dbReference type="InterPro" id="IPR038765">
    <property type="entry name" value="Papain-like_cys_pep_sf"/>
</dbReference>
<organism evidence="5 6">
    <name type="scientific">Acanthocheilonema viteae</name>
    <name type="common">Filarial nematode worm</name>
    <name type="synonym">Dipetalonema viteae</name>
    <dbReference type="NCBI Taxonomy" id="6277"/>
    <lineage>
        <taxon>Eukaryota</taxon>
        <taxon>Metazoa</taxon>
        <taxon>Ecdysozoa</taxon>
        <taxon>Nematoda</taxon>
        <taxon>Chromadorea</taxon>
        <taxon>Rhabditida</taxon>
        <taxon>Spirurina</taxon>
        <taxon>Spiruromorpha</taxon>
        <taxon>Filarioidea</taxon>
        <taxon>Onchocercidae</taxon>
        <taxon>Acanthocheilonema</taxon>
    </lineage>
</organism>
<dbReference type="Gene3D" id="3.90.70.10">
    <property type="entry name" value="Cysteine proteinases"/>
    <property type="match status" value="1"/>
</dbReference>
<feature type="signal peptide" evidence="2">
    <location>
        <begin position="1"/>
        <end position="18"/>
    </location>
</feature>
<feature type="chain" id="PRO_5019818244" description="Peptidase C1A papain C-terminal domain-containing protein" evidence="2">
    <location>
        <begin position="19"/>
        <end position="284"/>
    </location>
</feature>
<evidence type="ECO:0000259" key="4">
    <source>
        <dbReference type="SMART" id="SM00848"/>
    </source>
</evidence>
<accession>A0A498STI2</accession>